<name>A0A7W7AKE0_9SPHN</name>
<feature type="compositionally biased region" description="Polar residues" evidence="1">
    <location>
        <begin position="114"/>
        <end position="124"/>
    </location>
</feature>
<evidence type="ECO:0000313" key="3">
    <source>
        <dbReference type="Proteomes" id="UP000574769"/>
    </source>
</evidence>
<reference evidence="2 3" key="1">
    <citation type="submission" date="2020-08" db="EMBL/GenBank/DDBJ databases">
        <title>Genomic Encyclopedia of Type Strains, Phase IV (KMG-IV): sequencing the most valuable type-strain genomes for metagenomic binning, comparative biology and taxonomic classification.</title>
        <authorList>
            <person name="Goeker M."/>
        </authorList>
    </citation>
    <scope>NUCLEOTIDE SEQUENCE [LARGE SCALE GENOMIC DNA]</scope>
    <source>
        <strain evidence="2 3">DSM 15867</strain>
    </source>
</reference>
<dbReference type="AlphaFoldDB" id="A0A7W7AKE0"/>
<feature type="region of interest" description="Disordered" evidence="1">
    <location>
        <begin position="114"/>
        <end position="136"/>
    </location>
</feature>
<keyword evidence="3" id="KW-1185">Reference proteome</keyword>
<accession>A0A7W7AKE0</accession>
<dbReference type="Proteomes" id="UP000574769">
    <property type="component" value="Unassembled WGS sequence"/>
</dbReference>
<evidence type="ECO:0000256" key="1">
    <source>
        <dbReference type="SAM" id="MobiDB-lite"/>
    </source>
</evidence>
<feature type="compositionally biased region" description="Basic and acidic residues" evidence="1">
    <location>
        <begin position="125"/>
        <end position="136"/>
    </location>
</feature>
<feature type="region of interest" description="Disordered" evidence="1">
    <location>
        <begin position="1"/>
        <end position="67"/>
    </location>
</feature>
<sequence>MGRPKGKLSKGQPRGARSASGRKRDRTPQEAGPCEGVQRRRELYRLPANDVGEPDAKAREARKGKQETDTCDALGRAYCAGLLGSGRQAEDRLNAGRGLASSYWRSYGFSTPDSLARFQPQQGSAKEDPARDQRREESLNRCLNLINSAGRHVRFAFDQLVVDPNPDMGPVWLDAIVAAHRSSPPRPAPASALRQLEHALDGLDLIA</sequence>
<dbReference type="EMBL" id="JACHNY010000005">
    <property type="protein sequence ID" value="MBB4618658.1"/>
    <property type="molecule type" value="Genomic_DNA"/>
</dbReference>
<dbReference type="RefSeq" id="WP_184115703.1">
    <property type="nucleotide sequence ID" value="NZ_JACHNY010000005.1"/>
</dbReference>
<feature type="compositionally biased region" description="Basic and acidic residues" evidence="1">
    <location>
        <begin position="54"/>
        <end position="67"/>
    </location>
</feature>
<organism evidence="2 3">
    <name type="scientific">Sphingomonas abaci</name>
    <dbReference type="NCBI Taxonomy" id="237611"/>
    <lineage>
        <taxon>Bacteria</taxon>
        <taxon>Pseudomonadati</taxon>
        <taxon>Pseudomonadota</taxon>
        <taxon>Alphaproteobacteria</taxon>
        <taxon>Sphingomonadales</taxon>
        <taxon>Sphingomonadaceae</taxon>
        <taxon>Sphingomonas</taxon>
    </lineage>
</organism>
<evidence type="ECO:0000313" key="2">
    <source>
        <dbReference type="EMBL" id="MBB4618658.1"/>
    </source>
</evidence>
<protein>
    <submittedName>
        <fullName evidence="2">Uncharacterized protein</fullName>
    </submittedName>
</protein>
<comment type="caution">
    <text evidence="2">The sequence shown here is derived from an EMBL/GenBank/DDBJ whole genome shotgun (WGS) entry which is preliminary data.</text>
</comment>
<gene>
    <name evidence="2" type="ORF">GGQ96_002801</name>
</gene>
<proteinExistence type="predicted"/>